<dbReference type="InterPro" id="IPR016163">
    <property type="entry name" value="Ald_DH_C"/>
</dbReference>
<dbReference type="CDD" id="cd07089">
    <property type="entry name" value="ALDH_CddD-AldA-like"/>
    <property type="match status" value="1"/>
</dbReference>
<dbReference type="PANTHER" id="PTHR42804">
    <property type="entry name" value="ALDEHYDE DEHYDROGENASE"/>
    <property type="match status" value="1"/>
</dbReference>
<dbReference type="Pfam" id="PF00171">
    <property type="entry name" value="Aldedh"/>
    <property type="match status" value="1"/>
</dbReference>
<dbReference type="FunFam" id="3.40.605.10:FF:000007">
    <property type="entry name" value="NAD/NADP-dependent betaine aldehyde dehydrogenase"/>
    <property type="match status" value="1"/>
</dbReference>
<dbReference type="RefSeq" id="WP_232021913.1">
    <property type="nucleotide sequence ID" value="NZ_CBCSKE010000007.1"/>
</dbReference>
<reference evidence="7" key="1">
    <citation type="submission" date="2018-02" db="EMBL/GenBank/DDBJ databases">
        <authorList>
            <person name="Seth-Smith MB H."/>
            <person name="Seth-Smith H."/>
        </authorList>
    </citation>
    <scope>NUCLEOTIDE SEQUENCE [LARGE SCALE GENOMIC DNA]</scope>
</reference>
<dbReference type="Gene3D" id="3.40.605.10">
    <property type="entry name" value="Aldehyde Dehydrogenase, Chain A, domain 1"/>
    <property type="match status" value="1"/>
</dbReference>
<dbReference type="SUPFAM" id="SSF53720">
    <property type="entry name" value="ALDH-like"/>
    <property type="match status" value="1"/>
</dbReference>
<dbReference type="PANTHER" id="PTHR42804:SF1">
    <property type="entry name" value="ALDEHYDE DEHYDROGENASE-RELATED"/>
    <property type="match status" value="1"/>
</dbReference>
<dbReference type="EC" id="1.2.1.83" evidence="6"/>
<dbReference type="KEGG" id="mbai:MB901379_04120"/>
<keyword evidence="7" id="KW-1185">Reference proteome</keyword>
<evidence type="ECO:0000259" key="5">
    <source>
        <dbReference type="Pfam" id="PF00171"/>
    </source>
</evidence>
<dbReference type="InterPro" id="IPR015590">
    <property type="entry name" value="Aldehyde_DH_dom"/>
</dbReference>
<comment type="similarity">
    <text evidence="1 4">Belongs to the aldehyde dehydrogenase family.</text>
</comment>
<evidence type="ECO:0000313" key="7">
    <source>
        <dbReference type="Proteomes" id="UP000269998"/>
    </source>
</evidence>
<dbReference type="AlphaFoldDB" id="A0A447GJC4"/>
<dbReference type="EMBL" id="LR130759">
    <property type="protein sequence ID" value="VDM90518.1"/>
    <property type="molecule type" value="Genomic_DNA"/>
</dbReference>
<evidence type="ECO:0000256" key="1">
    <source>
        <dbReference type="ARBA" id="ARBA00009986"/>
    </source>
</evidence>
<dbReference type="GO" id="GO:0016620">
    <property type="term" value="F:oxidoreductase activity, acting on the aldehyde or oxo group of donors, NAD or NADP as acceptor"/>
    <property type="evidence" value="ECO:0007669"/>
    <property type="project" value="InterPro"/>
</dbReference>
<feature type="domain" description="Aldehyde dehydrogenase" evidence="5">
    <location>
        <begin position="46"/>
        <end position="503"/>
    </location>
</feature>
<dbReference type="InterPro" id="IPR016161">
    <property type="entry name" value="Ald_DH/histidinol_DH"/>
</dbReference>
<evidence type="ECO:0000256" key="2">
    <source>
        <dbReference type="ARBA" id="ARBA00023002"/>
    </source>
</evidence>
<protein>
    <submittedName>
        <fullName evidence="6">3-succinoylsemialdehyde-pyridine dehydrogenase</fullName>
        <ecNumber evidence="6">1.2.1.83</ecNumber>
    </submittedName>
</protein>
<evidence type="ECO:0000256" key="4">
    <source>
        <dbReference type="RuleBase" id="RU003345"/>
    </source>
</evidence>
<feature type="active site" evidence="3">
    <location>
        <position position="282"/>
    </location>
</feature>
<organism evidence="6 7">
    <name type="scientific">Mycobacterium basiliense</name>
    <dbReference type="NCBI Taxonomy" id="2094119"/>
    <lineage>
        <taxon>Bacteria</taxon>
        <taxon>Bacillati</taxon>
        <taxon>Actinomycetota</taxon>
        <taxon>Actinomycetes</taxon>
        <taxon>Mycobacteriales</taxon>
        <taxon>Mycobacteriaceae</taxon>
        <taxon>Mycobacterium</taxon>
    </lineage>
</organism>
<dbReference type="InterPro" id="IPR029510">
    <property type="entry name" value="Ald_DH_CS_GLU"/>
</dbReference>
<name>A0A447GJC4_9MYCO</name>
<dbReference type="InterPro" id="IPR016162">
    <property type="entry name" value="Ald_DH_N"/>
</dbReference>
<sequence length="516" mass="54362">MPSQHTTNAGATVVDVRSATDDGGIAIDSHDHHRLLIDGRLVTADAAFPSINPATGAILGHAPDASVADTQAAVAAARRAFDTGEWSTDVALRIRCLNQLHQALVDHAEEFRELTIAEVGATRALTQGAQLDEPIGIVRFYAELLSGYDFSEDLGEKESRGMLHHRWVEKEAAGVVAAIIAYNYPNQLALAKLAPALAAGCTLVLKAAPDTPLVTLALGELIANHTDIPAGVVNVLSSSGPAVGEALTTSPDVDVVTFTGSTATGRRIMAAASATVKRVFLELGGKSAVIMLDDADFAGAAMFAAFSMVTHAGQGCALTSRLLVPRSHHDEIVELIAQNFAEVRHGDPADPKTYMGPLINERQRDKVDGMVQRAVAAGAILVTGGMRMDPGFFYAPTLLTNVDPDSEIAQDEVFGPVLVVIAFDDDDDAVRIANNSIYGLAGAVFSRDQDRALAVARRIRTGSFSINGGNYFGADSPFGGFKQSGVGREMGVAGLEEFLERKTFAVPAVPAEEARP</sequence>
<evidence type="ECO:0000256" key="3">
    <source>
        <dbReference type="PROSITE-ProRule" id="PRU10007"/>
    </source>
</evidence>
<evidence type="ECO:0000313" key="6">
    <source>
        <dbReference type="EMBL" id="VDM90518.1"/>
    </source>
</evidence>
<accession>A0A447GJC4</accession>
<gene>
    <name evidence="6" type="primary">ald_2</name>
    <name evidence="6" type="ORF">MB901379_04120</name>
</gene>
<dbReference type="FunFam" id="3.40.309.10:FF:000009">
    <property type="entry name" value="Aldehyde dehydrogenase A"/>
    <property type="match status" value="1"/>
</dbReference>
<proteinExistence type="inferred from homology"/>
<dbReference type="PROSITE" id="PS00687">
    <property type="entry name" value="ALDEHYDE_DEHYDR_GLU"/>
    <property type="match status" value="1"/>
</dbReference>
<dbReference type="Gene3D" id="3.40.309.10">
    <property type="entry name" value="Aldehyde Dehydrogenase, Chain A, domain 2"/>
    <property type="match status" value="1"/>
</dbReference>
<dbReference type="Proteomes" id="UP000269998">
    <property type="component" value="Chromosome"/>
</dbReference>
<keyword evidence="2 4" id="KW-0560">Oxidoreductase</keyword>